<evidence type="ECO:0000313" key="1">
    <source>
        <dbReference type="EMBL" id="KAB2816320.1"/>
    </source>
</evidence>
<proteinExistence type="predicted"/>
<protein>
    <recommendedName>
        <fullName evidence="3">Lipocalin-like domain-containing protein</fullName>
    </recommendedName>
</protein>
<accession>A0A6L3ZF39</accession>
<sequence length="171" mass="19362">MKLLLPLSILALSLVSVSCKKDQGDDDKTRTGTFEQRIAHTWRLTNVEYAGTMPNPFNTSQSVAFNGKGEDVYGEFNFKPDYSATYRMGFTALIDIGTSEPARLPFYRPGTGIWWTNSTNDSIFVAESVDTISYQVIEDWDDKQRWQTVLPILDSISGTFVDVDMQVILRR</sequence>
<dbReference type="OrthoDB" id="9839494at2"/>
<dbReference type="PROSITE" id="PS51257">
    <property type="entry name" value="PROKAR_LIPOPROTEIN"/>
    <property type="match status" value="1"/>
</dbReference>
<comment type="caution">
    <text evidence="1">The sequence shown here is derived from an EMBL/GenBank/DDBJ whole genome shotgun (WGS) entry which is preliminary data.</text>
</comment>
<keyword evidence="2" id="KW-1185">Reference proteome</keyword>
<dbReference type="EMBL" id="WBVQ01000002">
    <property type="protein sequence ID" value="KAB2816320.1"/>
    <property type="molecule type" value="Genomic_DNA"/>
</dbReference>
<evidence type="ECO:0008006" key="3">
    <source>
        <dbReference type="Google" id="ProtNLM"/>
    </source>
</evidence>
<reference evidence="1 2" key="1">
    <citation type="submission" date="2019-10" db="EMBL/GenBank/DDBJ databases">
        <title>Genome sequence of Phaeocystidibacter marisrubri JCM30614 (type strain).</title>
        <authorList>
            <person name="Bowman J.P."/>
        </authorList>
    </citation>
    <scope>NUCLEOTIDE SEQUENCE [LARGE SCALE GENOMIC DNA]</scope>
    <source>
        <strain evidence="1 2">JCM 30614</strain>
    </source>
</reference>
<dbReference type="AlphaFoldDB" id="A0A6L3ZF39"/>
<evidence type="ECO:0000313" key="2">
    <source>
        <dbReference type="Proteomes" id="UP000484164"/>
    </source>
</evidence>
<gene>
    <name evidence="1" type="ORF">F8C82_11590</name>
</gene>
<dbReference type="Proteomes" id="UP000484164">
    <property type="component" value="Unassembled WGS sequence"/>
</dbReference>
<organism evidence="1 2">
    <name type="scientific">Phaeocystidibacter marisrubri</name>
    <dbReference type="NCBI Taxonomy" id="1577780"/>
    <lineage>
        <taxon>Bacteria</taxon>
        <taxon>Pseudomonadati</taxon>
        <taxon>Bacteroidota</taxon>
        <taxon>Flavobacteriia</taxon>
        <taxon>Flavobacteriales</taxon>
        <taxon>Phaeocystidibacteraceae</taxon>
        <taxon>Phaeocystidibacter</taxon>
    </lineage>
</organism>
<name>A0A6L3ZF39_9FLAO</name>
<dbReference type="RefSeq" id="WP_151693747.1">
    <property type="nucleotide sequence ID" value="NZ_BMGX01000001.1"/>
</dbReference>